<evidence type="ECO:0000259" key="3">
    <source>
        <dbReference type="PROSITE" id="PS50157"/>
    </source>
</evidence>
<dbReference type="EMBL" id="BMAO01032458">
    <property type="protein sequence ID" value="GFQ82345.1"/>
    <property type="molecule type" value="Genomic_DNA"/>
</dbReference>
<keyword evidence="1" id="KW-0479">Metal-binding</keyword>
<dbReference type="InterPro" id="IPR013087">
    <property type="entry name" value="Znf_C2H2_type"/>
</dbReference>
<evidence type="ECO:0000256" key="2">
    <source>
        <dbReference type="SAM" id="MobiDB-lite"/>
    </source>
</evidence>
<dbReference type="PANTHER" id="PTHR31511:SF12">
    <property type="entry name" value="RHO TERMINATION FACTOR N-TERMINAL DOMAIN-CONTAINING PROTEIN"/>
    <property type="match status" value="1"/>
</dbReference>
<evidence type="ECO:0000256" key="1">
    <source>
        <dbReference type="PROSITE-ProRule" id="PRU00042"/>
    </source>
</evidence>
<dbReference type="PROSITE" id="PS00028">
    <property type="entry name" value="ZINC_FINGER_C2H2_1"/>
    <property type="match status" value="1"/>
</dbReference>
<dbReference type="PROSITE" id="PS50157">
    <property type="entry name" value="ZINC_FINGER_C2H2_2"/>
    <property type="match status" value="1"/>
</dbReference>
<feature type="compositionally biased region" description="Basic residues" evidence="2">
    <location>
        <begin position="1"/>
        <end position="11"/>
    </location>
</feature>
<dbReference type="GO" id="GO:0008270">
    <property type="term" value="F:zinc ion binding"/>
    <property type="evidence" value="ECO:0007669"/>
    <property type="project" value="UniProtKB-KW"/>
</dbReference>
<feature type="domain" description="C2H2-type" evidence="3">
    <location>
        <begin position="45"/>
        <end position="72"/>
    </location>
</feature>
<feature type="compositionally biased region" description="Low complexity" evidence="2">
    <location>
        <begin position="18"/>
        <end position="29"/>
    </location>
</feature>
<gene>
    <name evidence="4" type="ORF">TNCT_572691</name>
</gene>
<organism evidence="4 5">
    <name type="scientific">Trichonephila clavata</name>
    <name type="common">Joro spider</name>
    <name type="synonym">Nephila clavata</name>
    <dbReference type="NCBI Taxonomy" id="2740835"/>
    <lineage>
        <taxon>Eukaryota</taxon>
        <taxon>Metazoa</taxon>
        <taxon>Ecdysozoa</taxon>
        <taxon>Arthropoda</taxon>
        <taxon>Chelicerata</taxon>
        <taxon>Arachnida</taxon>
        <taxon>Araneae</taxon>
        <taxon>Araneomorphae</taxon>
        <taxon>Entelegynae</taxon>
        <taxon>Araneoidea</taxon>
        <taxon>Nephilidae</taxon>
        <taxon>Trichonephila</taxon>
    </lineage>
</organism>
<dbReference type="PANTHER" id="PTHR31511">
    <property type="entry name" value="PROTEIN CBG23764"/>
    <property type="match status" value="1"/>
</dbReference>
<name>A0A8X6FJH5_TRICU</name>
<protein>
    <recommendedName>
        <fullName evidence="3">C2H2-type domain-containing protein</fullName>
    </recommendedName>
</protein>
<feature type="compositionally biased region" description="Basic and acidic residues" evidence="2">
    <location>
        <begin position="306"/>
        <end position="315"/>
    </location>
</feature>
<evidence type="ECO:0000313" key="4">
    <source>
        <dbReference type="EMBL" id="GFQ82345.1"/>
    </source>
</evidence>
<evidence type="ECO:0000313" key="5">
    <source>
        <dbReference type="Proteomes" id="UP000887116"/>
    </source>
</evidence>
<keyword evidence="1" id="KW-0862">Zinc</keyword>
<reference evidence="4" key="1">
    <citation type="submission" date="2020-07" db="EMBL/GenBank/DDBJ databases">
        <title>Multicomponent nature underlies the extraordinary mechanical properties of spider dragline silk.</title>
        <authorList>
            <person name="Kono N."/>
            <person name="Nakamura H."/>
            <person name="Mori M."/>
            <person name="Yoshida Y."/>
            <person name="Ohtoshi R."/>
            <person name="Malay A.D."/>
            <person name="Moran D.A.P."/>
            <person name="Tomita M."/>
            <person name="Numata K."/>
            <person name="Arakawa K."/>
        </authorList>
    </citation>
    <scope>NUCLEOTIDE SEQUENCE</scope>
</reference>
<keyword evidence="5" id="KW-1185">Reference proteome</keyword>
<feature type="region of interest" description="Disordered" evidence="2">
    <location>
        <begin position="283"/>
        <end position="315"/>
    </location>
</feature>
<accession>A0A8X6FJH5</accession>
<keyword evidence="1" id="KW-0863">Zinc-finger</keyword>
<feature type="region of interest" description="Disordered" evidence="2">
    <location>
        <begin position="1"/>
        <end position="38"/>
    </location>
</feature>
<dbReference type="AlphaFoldDB" id="A0A8X6FJH5"/>
<proteinExistence type="predicted"/>
<dbReference type="Proteomes" id="UP000887116">
    <property type="component" value="Unassembled WGS sequence"/>
</dbReference>
<sequence>MDSLKRHHLKAHGQPFVETTASTSSSESSRIPHPEKENPTPTFSFICAVCDKNCSTIHGLIRHLKIHAYHRKDDAAPSTSNENNKEVRKLPLLKSSAVIQSAFKSRIKTLRLENSDHFLKIKQFLNSKEQDFLDIILKELQKNELKVNCMLMCKYSKASNTGIVTEGKNFKTKNNIILTQTNISELYHSIVDKLLAETADFQEKESGWSLYSILYLEIRINKFNPLHASSFIDLPAIIKKKDAVINVQNDDNLCFKWAVLSALFPVKGNTKNSDIMETVHTKQENYQNQSTDKVEDKTNTTTSISPKEHVETRPKDEVNADGIEEEIGNIAPGKYKNIPKKILNFIQQNHGEIYWTPDKELIVDGKIIRNTNIINLITHLVRDRKKEPLGFEFSNEVLKRKSFPSCYIKNKYLKTKTLYAKPLSWIEY</sequence>
<dbReference type="OrthoDB" id="6429176at2759"/>
<comment type="caution">
    <text evidence="4">The sequence shown here is derived from an EMBL/GenBank/DDBJ whole genome shotgun (WGS) entry which is preliminary data.</text>
</comment>